<feature type="compositionally biased region" description="Low complexity" evidence="6">
    <location>
        <begin position="284"/>
        <end position="302"/>
    </location>
</feature>
<evidence type="ECO:0000256" key="3">
    <source>
        <dbReference type="ARBA" id="ARBA00022771"/>
    </source>
</evidence>
<organism evidence="7 8">
    <name type="scientific">Hypocrea jecorina (strain ATCC 56765 / BCRC 32924 / NRRL 11460 / Rut C-30)</name>
    <name type="common">Trichoderma reesei</name>
    <dbReference type="NCBI Taxonomy" id="1344414"/>
    <lineage>
        <taxon>Eukaryota</taxon>
        <taxon>Fungi</taxon>
        <taxon>Dikarya</taxon>
        <taxon>Ascomycota</taxon>
        <taxon>Pezizomycotina</taxon>
        <taxon>Sordariomycetes</taxon>
        <taxon>Hypocreomycetidae</taxon>
        <taxon>Hypocreales</taxon>
        <taxon>Hypocreaceae</taxon>
        <taxon>Trichoderma</taxon>
    </lineage>
</organism>
<feature type="compositionally biased region" description="Low complexity" evidence="6">
    <location>
        <begin position="181"/>
        <end position="199"/>
    </location>
</feature>
<feature type="compositionally biased region" description="Pro residues" evidence="6">
    <location>
        <begin position="223"/>
        <end position="241"/>
    </location>
</feature>
<proteinExistence type="predicted"/>
<keyword evidence="4" id="KW-0862">Zinc</keyword>
<feature type="compositionally biased region" description="Polar residues" evidence="6">
    <location>
        <begin position="377"/>
        <end position="386"/>
    </location>
</feature>
<dbReference type="PANTHER" id="PTHR13278:SF0">
    <property type="entry name" value="ZINC FINGER PROTEIN 830"/>
    <property type="match status" value="1"/>
</dbReference>
<dbReference type="Proteomes" id="UP000024376">
    <property type="component" value="Unassembled WGS sequence"/>
</dbReference>
<keyword evidence="3" id="KW-0863">Zinc-finger</keyword>
<dbReference type="EMBL" id="KI911171">
    <property type="protein sequence ID" value="ETR97458.1"/>
    <property type="molecule type" value="Genomic_DNA"/>
</dbReference>
<dbReference type="GO" id="GO:0033314">
    <property type="term" value="P:mitotic DNA replication checkpoint signaling"/>
    <property type="evidence" value="ECO:0007669"/>
    <property type="project" value="TreeGrafter"/>
</dbReference>
<feature type="compositionally biased region" description="Acidic residues" evidence="6">
    <location>
        <begin position="71"/>
        <end position="86"/>
    </location>
</feature>
<evidence type="ECO:0000256" key="1">
    <source>
        <dbReference type="ARBA" id="ARBA00004123"/>
    </source>
</evidence>
<comment type="subcellular location">
    <subcellularLocation>
        <location evidence="1">Nucleus</location>
    </subcellularLocation>
</comment>
<feature type="region of interest" description="Disordered" evidence="6">
    <location>
        <begin position="283"/>
        <end position="339"/>
    </location>
</feature>
<dbReference type="OrthoDB" id="77607at2759"/>
<reference evidence="8" key="1">
    <citation type="journal article" date="2013" name="Ind. Biotechnol.">
        <title>Comparative genomics analysis of Trichoderma reesei strains.</title>
        <authorList>
            <person name="Koike H."/>
            <person name="Aerts A."/>
            <person name="LaButti K."/>
            <person name="Grigoriev I.V."/>
            <person name="Baker S.E."/>
        </authorList>
    </citation>
    <scope>NUCLEOTIDE SEQUENCE [LARGE SCALE GENOMIC DNA]</scope>
    <source>
        <strain evidence="8">ATCC 56765 / BCRC 32924 / NRRL 11460 / Rut C-30</strain>
    </source>
</reference>
<keyword evidence="5" id="KW-0539">Nucleus</keyword>
<feature type="compositionally biased region" description="Acidic residues" evidence="6">
    <location>
        <begin position="407"/>
        <end position="424"/>
    </location>
</feature>
<sequence length="433" mass="47257">MADVRALLRQQRAARRITHPYAAYSDTGKLLCTLCRDQIRAESHWDAHLASDKHRKRLSTISAPPPPDVNGGDDDDDDYCVTDEVNEQAGMEDLNDIEGRHQRADTPSSTHKRKLDHAAAASKDERETDNDVDEEDEVRRKRSRHASPETGRRKPQGPSQGVQVQMPSRSTTPADSQHSGSSAAATAAAKSTTKLATSLPSRQASNLATPASSSSMSIQQEAPPQPQPQPQQPQTHPPQPPAASTSQNQQQIDEDEWAAFEADIAAETAPYDADAVISRPAMTAEEAAAAKEAAAAAAAAEQEALENPESRKTKADADIEDEREEATRALEEEFEEMQELEARVQRLKEKREALMRKRGETVSQEQVADDGVASLQAAATTKPSSDGQDEGKENALTTPAMNGAEAENSDEDDEDDDEEEEDDWDGFRFRTGR</sequence>
<accession>A0A024RWM0</accession>
<dbReference type="GO" id="GO:0003676">
    <property type="term" value="F:nucleic acid binding"/>
    <property type="evidence" value="ECO:0007669"/>
    <property type="project" value="InterPro"/>
</dbReference>
<dbReference type="AlphaFoldDB" id="A0A024RWM0"/>
<feature type="compositionally biased region" description="Low complexity" evidence="6">
    <location>
        <begin position="242"/>
        <end position="251"/>
    </location>
</feature>
<evidence type="ECO:0008006" key="9">
    <source>
        <dbReference type="Google" id="ProtNLM"/>
    </source>
</evidence>
<dbReference type="GO" id="GO:0033260">
    <property type="term" value="P:nuclear DNA replication"/>
    <property type="evidence" value="ECO:0007669"/>
    <property type="project" value="TreeGrafter"/>
</dbReference>
<gene>
    <name evidence="7" type="ORF">M419DRAFT_12729</name>
</gene>
<dbReference type="GO" id="GO:0005681">
    <property type="term" value="C:spliceosomal complex"/>
    <property type="evidence" value="ECO:0007669"/>
    <property type="project" value="InterPro"/>
</dbReference>
<keyword evidence="2" id="KW-0479">Metal-binding</keyword>
<dbReference type="GO" id="GO:0008270">
    <property type="term" value="F:zinc ion binding"/>
    <property type="evidence" value="ECO:0007669"/>
    <property type="project" value="UniProtKB-KW"/>
</dbReference>
<dbReference type="KEGG" id="trr:M419DRAFT_12729"/>
<feature type="region of interest" description="Disordered" evidence="6">
    <location>
        <begin position="355"/>
        <end position="433"/>
    </location>
</feature>
<dbReference type="PANTHER" id="PTHR13278">
    <property type="entry name" value="ZINC FINGER PROTEIN 830"/>
    <property type="match status" value="1"/>
</dbReference>
<protein>
    <recommendedName>
        <fullName evidence="9">Coiled-coil domain-containing protein 16</fullName>
    </recommendedName>
</protein>
<evidence type="ECO:0000256" key="6">
    <source>
        <dbReference type="SAM" id="MobiDB-lite"/>
    </source>
</evidence>
<feature type="compositionally biased region" description="Basic and acidic residues" evidence="6">
    <location>
        <begin position="308"/>
        <end position="317"/>
    </location>
</feature>
<feature type="compositionally biased region" description="Acidic residues" evidence="6">
    <location>
        <begin position="127"/>
        <end position="136"/>
    </location>
</feature>
<evidence type="ECO:0000256" key="2">
    <source>
        <dbReference type="ARBA" id="ARBA00022723"/>
    </source>
</evidence>
<dbReference type="HOGENOM" id="CLU_041821_0_0_1"/>
<evidence type="ECO:0000256" key="4">
    <source>
        <dbReference type="ARBA" id="ARBA00022833"/>
    </source>
</evidence>
<dbReference type="GO" id="GO:0044773">
    <property type="term" value="P:mitotic DNA damage checkpoint signaling"/>
    <property type="evidence" value="ECO:0007669"/>
    <property type="project" value="TreeGrafter"/>
</dbReference>
<evidence type="ECO:0000313" key="8">
    <source>
        <dbReference type="Proteomes" id="UP000024376"/>
    </source>
</evidence>
<feature type="region of interest" description="Disordered" evidence="6">
    <location>
        <begin position="52"/>
        <end position="265"/>
    </location>
</feature>
<feature type="compositionally biased region" description="Polar residues" evidence="6">
    <location>
        <begin position="200"/>
        <end position="218"/>
    </location>
</feature>
<evidence type="ECO:0000256" key="5">
    <source>
        <dbReference type="ARBA" id="ARBA00023242"/>
    </source>
</evidence>
<evidence type="ECO:0000313" key="7">
    <source>
        <dbReference type="EMBL" id="ETR97458.1"/>
    </source>
</evidence>
<name>A0A024RWM0_HYPJR</name>
<feature type="compositionally biased region" description="Polar residues" evidence="6">
    <location>
        <begin position="157"/>
        <end position="180"/>
    </location>
</feature>
<dbReference type="InterPro" id="IPR040050">
    <property type="entry name" value="ZNF830-like"/>
</dbReference>